<feature type="region of interest" description="Disordered" evidence="1">
    <location>
        <begin position="1"/>
        <end position="24"/>
    </location>
</feature>
<dbReference type="Ensembl" id="ENSCSAVT00000003818.1">
    <property type="protein sequence ID" value="ENSCSAVP00000003761.1"/>
    <property type="gene ID" value="ENSCSAVG00000002230.1"/>
</dbReference>
<keyword evidence="3" id="KW-1185">Reference proteome</keyword>
<dbReference type="Proteomes" id="UP000007875">
    <property type="component" value="Unassembled WGS sequence"/>
</dbReference>
<feature type="compositionally biased region" description="Basic residues" evidence="1">
    <location>
        <begin position="86"/>
        <end position="100"/>
    </location>
</feature>
<protein>
    <submittedName>
        <fullName evidence="2">Uncharacterized protein</fullName>
    </submittedName>
</protein>
<organism evidence="2 3">
    <name type="scientific">Ciona savignyi</name>
    <name type="common">Pacific transparent sea squirt</name>
    <dbReference type="NCBI Taxonomy" id="51511"/>
    <lineage>
        <taxon>Eukaryota</taxon>
        <taxon>Metazoa</taxon>
        <taxon>Chordata</taxon>
        <taxon>Tunicata</taxon>
        <taxon>Ascidiacea</taxon>
        <taxon>Phlebobranchia</taxon>
        <taxon>Cionidae</taxon>
        <taxon>Ciona</taxon>
    </lineage>
</organism>
<feature type="region of interest" description="Disordered" evidence="1">
    <location>
        <begin position="39"/>
        <end position="197"/>
    </location>
</feature>
<dbReference type="GeneTree" id="ENSGT00390000005097"/>
<accession>H2YEL3</accession>
<evidence type="ECO:0000313" key="3">
    <source>
        <dbReference type="Proteomes" id="UP000007875"/>
    </source>
</evidence>
<sequence>MREEQEREKCALREKQLEQERSRIREREEKMRALMEQRAQIRDKNKASMAKQINDEDIPKKKSVGKRKVKTQDGFIDDGDSSDGFRKKKIDSKKKRKSRKEKGGQLSNAESSDENENISKKPKLSKKPDLSLKQKGKIKSRAYISNSDSSLSSDDHHGETQPVGHLVTSSDDDQPKIFSATQGKSSDTGQADENSDV</sequence>
<evidence type="ECO:0000256" key="1">
    <source>
        <dbReference type="SAM" id="MobiDB-lite"/>
    </source>
</evidence>
<reference evidence="2" key="3">
    <citation type="submission" date="2025-09" db="UniProtKB">
        <authorList>
            <consortium name="Ensembl"/>
        </authorList>
    </citation>
    <scope>IDENTIFICATION</scope>
</reference>
<name>H2YEL3_CIOSA</name>
<dbReference type="AlphaFoldDB" id="H2YEL3"/>
<dbReference type="HOGENOM" id="CLU_1387010_0_0_1"/>
<proteinExistence type="predicted"/>
<feature type="compositionally biased region" description="Polar residues" evidence="1">
    <location>
        <begin position="179"/>
        <end position="197"/>
    </location>
</feature>
<reference evidence="2" key="2">
    <citation type="submission" date="2025-08" db="UniProtKB">
        <authorList>
            <consortium name="Ensembl"/>
        </authorList>
    </citation>
    <scope>IDENTIFICATION</scope>
</reference>
<evidence type="ECO:0000313" key="2">
    <source>
        <dbReference type="Ensembl" id="ENSCSAVP00000003761.1"/>
    </source>
</evidence>
<reference evidence="3" key="1">
    <citation type="submission" date="2003-08" db="EMBL/GenBank/DDBJ databases">
        <authorList>
            <person name="Birren B."/>
            <person name="Nusbaum C."/>
            <person name="Abebe A."/>
            <person name="Abouelleil A."/>
            <person name="Adekoya E."/>
            <person name="Ait-zahra M."/>
            <person name="Allen N."/>
            <person name="Allen T."/>
            <person name="An P."/>
            <person name="Anderson M."/>
            <person name="Anderson S."/>
            <person name="Arachchi H."/>
            <person name="Armbruster J."/>
            <person name="Bachantsang P."/>
            <person name="Baldwin J."/>
            <person name="Barry A."/>
            <person name="Bayul T."/>
            <person name="Blitshsteyn B."/>
            <person name="Bloom T."/>
            <person name="Blye J."/>
            <person name="Boguslavskiy L."/>
            <person name="Borowsky M."/>
            <person name="Boukhgalter B."/>
            <person name="Brunache A."/>
            <person name="Butler J."/>
            <person name="Calixte N."/>
            <person name="Calvo S."/>
            <person name="Camarata J."/>
            <person name="Campo K."/>
            <person name="Chang J."/>
            <person name="Cheshatsang Y."/>
            <person name="Citroen M."/>
            <person name="Collymore A."/>
            <person name="Considine T."/>
            <person name="Cook A."/>
            <person name="Cooke P."/>
            <person name="Corum B."/>
            <person name="Cuomo C."/>
            <person name="David R."/>
            <person name="Dawoe T."/>
            <person name="Degray S."/>
            <person name="Dodge S."/>
            <person name="Dooley K."/>
            <person name="Dorje P."/>
            <person name="Dorjee K."/>
            <person name="Dorris L."/>
            <person name="Duffey N."/>
            <person name="Dupes A."/>
            <person name="Elkins T."/>
            <person name="Engels R."/>
            <person name="Erickson J."/>
            <person name="Farina A."/>
            <person name="Faro S."/>
            <person name="Ferreira P."/>
            <person name="Fischer H."/>
            <person name="Fitzgerald M."/>
            <person name="Foley K."/>
            <person name="Gage D."/>
            <person name="Galagan J."/>
            <person name="Gearin G."/>
            <person name="Gnerre S."/>
            <person name="Gnirke A."/>
            <person name="Goyette A."/>
            <person name="Graham J."/>
            <person name="Grandbois E."/>
            <person name="Gyaltsen K."/>
            <person name="Hafez N."/>
            <person name="Hagopian D."/>
            <person name="Hagos B."/>
            <person name="Hall J."/>
            <person name="Hatcher B."/>
            <person name="Heller A."/>
            <person name="Higgins H."/>
            <person name="Honan T."/>
            <person name="Horn A."/>
            <person name="Houde N."/>
            <person name="Hughes L."/>
            <person name="Hulme W."/>
            <person name="Husby E."/>
            <person name="Iliev I."/>
            <person name="Jaffe D."/>
            <person name="Jones C."/>
            <person name="Kamal M."/>
            <person name="Kamat A."/>
            <person name="Kamvysselis M."/>
            <person name="Karlsson E."/>
            <person name="Kells C."/>
            <person name="Kieu A."/>
            <person name="Kisner P."/>
            <person name="Kodira C."/>
            <person name="Kulbokas E."/>
            <person name="Labutti K."/>
            <person name="Lama D."/>
            <person name="Landers T."/>
            <person name="Leger J."/>
            <person name="Levine S."/>
            <person name="Lewis D."/>
            <person name="Lewis T."/>
            <person name="Lindblad-toh K."/>
            <person name="Liu X."/>
            <person name="Lokyitsang T."/>
            <person name="Lokyitsang Y."/>
            <person name="Lucien O."/>
            <person name="Lui A."/>
            <person name="Ma L.J."/>
            <person name="Mabbitt R."/>
            <person name="Macdonald J."/>
            <person name="Maclean C."/>
            <person name="Major J."/>
            <person name="Manning J."/>
            <person name="Marabella R."/>
            <person name="Maru K."/>
            <person name="Matthews C."/>
            <person name="Mauceli E."/>
            <person name="Mccarthy M."/>
            <person name="Mcdonough S."/>
            <person name="Mcghee T."/>
            <person name="Meldrim J."/>
            <person name="Meneus L."/>
            <person name="Mesirov J."/>
            <person name="Mihalev A."/>
            <person name="Mihova T."/>
            <person name="Mikkelsen T."/>
            <person name="Mlenga V."/>
            <person name="Moru K."/>
            <person name="Mozes J."/>
            <person name="Mulrain L."/>
            <person name="Munson G."/>
            <person name="Naylor J."/>
            <person name="Newes C."/>
            <person name="Nguyen C."/>
            <person name="Nguyen N."/>
            <person name="Nguyen T."/>
            <person name="Nicol R."/>
            <person name="Nielsen C."/>
            <person name="Nizzari M."/>
            <person name="Norbu C."/>
            <person name="Norbu N."/>
            <person name="O'donnell P."/>
            <person name="Okoawo O."/>
            <person name="O'leary S."/>
            <person name="Omotosho B."/>
            <person name="O'neill K."/>
            <person name="Osman S."/>
            <person name="Parker S."/>
            <person name="Perrin D."/>
            <person name="Phunkhang P."/>
            <person name="Piqani B."/>
            <person name="Purcell S."/>
            <person name="Rachupka T."/>
            <person name="Ramasamy U."/>
            <person name="Rameau R."/>
            <person name="Ray V."/>
            <person name="Raymond C."/>
            <person name="Retta R."/>
            <person name="Richardson S."/>
            <person name="Rise C."/>
            <person name="Rodriguez J."/>
            <person name="Rogers J."/>
            <person name="Rogov P."/>
            <person name="Rutman M."/>
            <person name="Schupbach R."/>
            <person name="Seaman C."/>
            <person name="Settipalli S."/>
            <person name="Sharpe T."/>
            <person name="Sheridan J."/>
            <person name="Sherpa N."/>
            <person name="Shi J."/>
            <person name="Smirnov S."/>
            <person name="Smith C."/>
            <person name="Sougnez C."/>
            <person name="Spencer B."/>
            <person name="Stalker J."/>
            <person name="Stange-thomann N."/>
            <person name="Stavropoulos S."/>
            <person name="Stetson K."/>
            <person name="Stone C."/>
            <person name="Stone S."/>
            <person name="Stubbs M."/>
            <person name="Talamas J."/>
            <person name="Tchuinga P."/>
            <person name="Tenzing P."/>
            <person name="Tesfaye S."/>
            <person name="Theodore J."/>
            <person name="Thoulutsang Y."/>
            <person name="Topham K."/>
            <person name="Towey S."/>
            <person name="Tsamla T."/>
            <person name="Tsomo N."/>
            <person name="Vallee D."/>
            <person name="Vassiliev H."/>
            <person name="Venkataraman V."/>
            <person name="Vinson J."/>
            <person name="Vo A."/>
            <person name="Wade C."/>
            <person name="Wang S."/>
            <person name="Wangchuk T."/>
            <person name="Wangdi T."/>
            <person name="Whittaker C."/>
            <person name="Wilkinson J."/>
            <person name="Wu Y."/>
            <person name="Wyman D."/>
            <person name="Yadav S."/>
            <person name="Yang S."/>
            <person name="Yang X."/>
            <person name="Yeager S."/>
            <person name="Yee E."/>
            <person name="Young G."/>
            <person name="Zainoun J."/>
            <person name="Zembeck L."/>
            <person name="Zimmer A."/>
            <person name="Zody M."/>
            <person name="Lander E."/>
        </authorList>
    </citation>
    <scope>NUCLEOTIDE SEQUENCE [LARGE SCALE GENOMIC DNA]</scope>
</reference>